<evidence type="ECO:0000313" key="1">
    <source>
        <dbReference type="EMBL" id="KAH6622947.1"/>
    </source>
</evidence>
<gene>
    <name evidence="1" type="ORF">F5144DRAFT_538676</name>
</gene>
<evidence type="ECO:0000313" key="2">
    <source>
        <dbReference type="Proteomes" id="UP000724584"/>
    </source>
</evidence>
<sequence>MKSWRELGEVPDSDDESFDDANFNDDNDGDEGDNLDQFTQLPRNDVDDTRVEEKSQDPAKDGDGDIWSVPSSLPEQASPFLATISGQASQMLSQPPWHAQPTADIPERGTPSTPTKSTFDRPASSTPRNRPKLTSDSDLEDEILTGYVPAASPGSGASSPASFLSRTPTPPRFPSLPDIRLTPPVAHPTQSPTREPPSVEETNTQALLNQAEPRRERSFRPRKPIQQHPYLLENAQYATFMKSHGVKPIRVAQSSRPAGSGIEEEDSQEQEFQAEESQEASGGVLGGLEESGPILFDDDEDELTLTPSAPKTSPRGQEIRTSSQQPNGDQTDATSLSDEEFPPLDRLRPVSPKRRQQVSKRQRPQTSSSVKRKRARFIPDSSSQASPQRPTFIQPPPLNVWDLSSSPPTPSPPEEPLRKIRTTPKPPVESRPSTSDTPARDPGLNSAVLEARATNSPILINEDSLSDLSDGDQADSTDSSGSGSDSEVVRQNSRRIRGVLPASWLRIDQQGKPVARNARRRTPQPSPERTARRGVALPRQGFEKPSSAAPLMLFDESEDSENESPRRPIATNDPIPTAPRTIVINEDDGASVIEEDTIDWMLPGRKRSGPQKTSGRAKKQKQSRTQSVFQGRPNPTSRQPRITQVLHRSKQGATPTSAKRNLTKQQRHRERGGSRVDRNTDRKRATPPLLSILDVAEPEAPKFVKIAARAAKRRLNLGKASPSRKLISLATRNDNVDALSVLRDWKSGKTKPKIPTPQRKHLEKPRSRPVLREISTNTTPRPRGGQPRKLVRQSNLDSFVAAEESSQDVQAPQPASTSAIQPRKQIPDRPPSLHPAQLEEEETGDKRRQLNARKRTLDAFYRRHQRILDASADDGSDRVLDMDFTLREPVAEEQGNGAEVGMGVETPSAPTSRNPKVDRSRFRKRRRPQCVDLEAPQYARANDPLPADFSAIEVRERQTQDKTLAEDKLRGLGPYGTHYTHHFEVFPLDRDVYFHESTVIGRGLVRDAVDVSLSDRTRHQRPAVSFPLDGRILRWSTWNDTTSSELGILIDWVTEQLAQGTAASEGFSPKAPEAADFVLGYVLHSLNIPTDSAGKAFVSRWLEILSSFTNRLESTDTSLVSEGAKRAQLGVNIRLSLATLAVRSISQGPNGDPFQSMKLDDLLKKTASITIRHLLSCGTEELRTLYGDLQRSGFRERGIRPDLCLANCWVVMMRLLESAAIPRSSFWDVTQSVMLGREVALGSDAQVFERIWQDVFTLLPLSEIDNSGLLVSGARHVTPVEGWALPQQLLKRVFQLYQANPRQPPGFNDYCRALVARCHFLVQQWGWRKCTGVIGTIFDFFGSQNLAHLRNEEVYKSPQFLEELDRKLSLAIEPEDRCFHIFIKLLALAIQRLKELGRPNDIKNLVTRTLPNHSRQYLREDTIRQHDLAALRNHHDLLCTLFWVSPPELRREVHDIEALVVPGTAHKEACLINVRAWNQLARFVIAKDEGGVVFRPLAVWRNNVFNQVLDQYLSAASDIEQQFRALSTEMPNISKDMRDEMVAKNKATALDVLHFSVKASLDVLQRAPTLEAVLYGLNTGQLQKVFTSLDYQSLGFDWGILRVALDTLEHLMGRIDQASEEQYSSEFDDNINAPFLEDAVLLVNEHLTKDFFWMTRTILALPLEKSPRRHTQQSACAEKAVTLAARIAARFVKNRVTQLLPYFSPGKYSLFPDVPKNLTTPERRFLPLFLAVLVKNHVFDFRDIGINVLGLWVLAVVKPLRYLGYENYLAEVLKHHNLAFLERATVTVGIPPDYNSNIDFFSCAIQYMRKKLREYDSVQARQHRDEFKKTLQLVMQKIKDDLALLRSYPSEHGLYIDFVRQVISLIKSHGVNICTVDPFFMQPSADYSPSIQDPQLHTAGIVAYGVKLSEGDATATQQLFHYLLNNFKVSLGNDKLQQECKILSRAMRNAHVTSFILQHMIPAIIQASAQVPDCWALLEVYTVALGEILDSGCVPKELPNHDVEHAVGILTSILAWVDTLRNTAAFSLPRLHILSLLATIANILQPSLAAYLFNEPDSDSAIPHLQDPIDKIATLFTELRFHIGDTLSLPDGGGTTPTSLTLSSILTALPPRSIPAPGSGGHPRVQTFANFIATDVRQNWVVTADRVMVRMASSGRGSQGGFPMMMSQTMVAGGGVPSLRGASYSPWEWRAVLERLGAAVGRWELGGREGRGRKGGHWKGGKRGGVEDEMLF</sequence>
<organism evidence="1 2">
    <name type="scientific">Chaetomium tenue</name>
    <dbReference type="NCBI Taxonomy" id="1854479"/>
    <lineage>
        <taxon>Eukaryota</taxon>
        <taxon>Fungi</taxon>
        <taxon>Dikarya</taxon>
        <taxon>Ascomycota</taxon>
        <taxon>Pezizomycotina</taxon>
        <taxon>Sordariomycetes</taxon>
        <taxon>Sordariomycetidae</taxon>
        <taxon>Sordariales</taxon>
        <taxon>Chaetomiaceae</taxon>
        <taxon>Chaetomium</taxon>
    </lineage>
</organism>
<dbReference type="EMBL" id="JAGIZQ010000006">
    <property type="protein sequence ID" value="KAH6622947.1"/>
    <property type="molecule type" value="Genomic_DNA"/>
</dbReference>
<proteinExistence type="predicted"/>
<name>A0ACB7NXD6_9PEZI</name>
<dbReference type="Proteomes" id="UP000724584">
    <property type="component" value="Unassembled WGS sequence"/>
</dbReference>
<reference evidence="1 2" key="1">
    <citation type="journal article" date="2021" name="Nat. Commun.">
        <title>Genetic determinants of endophytism in the Arabidopsis root mycobiome.</title>
        <authorList>
            <person name="Mesny F."/>
            <person name="Miyauchi S."/>
            <person name="Thiergart T."/>
            <person name="Pickel B."/>
            <person name="Atanasova L."/>
            <person name="Karlsson M."/>
            <person name="Huettel B."/>
            <person name="Barry K.W."/>
            <person name="Haridas S."/>
            <person name="Chen C."/>
            <person name="Bauer D."/>
            <person name="Andreopoulos W."/>
            <person name="Pangilinan J."/>
            <person name="LaButti K."/>
            <person name="Riley R."/>
            <person name="Lipzen A."/>
            <person name="Clum A."/>
            <person name="Drula E."/>
            <person name="Henrissat B."/>
            <person name="Kohler A."/>
            <person name="Grigoriev I.V."/>
            <person name="Martin F.M."/>
            <person name="Hacquard S."/>
        </authorList>
    </citation>
    <scope>NUCLEOTIDE SEQUENCE [LARGE SCALE GENOMIC DNA]</scope>
    <source>
        <strain evidence="1 2">MPI-SDFR-AT-0079</strain>
    </source>
</reference>
<comment type="caution">
    <text evidence="1">The sequence shown here is derived from an EMBL/GenBank/DDBJ whole genome shotgun (WGS) entry which is preliminary data.</text>
</comment>
<protein>
    <submittedName>
        <fullName evidence="1">Mus7/MMS22 family-domain-containing protein</fullName>
    </submittedName>
</protein>
<keyword evidence="2" id="KW-1185">Reference proteome</keyword>
<accession>A0ACB7NXD6</accession>